<dbReference type="STRING" id="27342.A0A0H2RU17"/>
<evidence type="ECO:0000256" key="1">
    <source>
        <dbReference type="ARBA" id="ARBA00001946"/>
    </source>
</evidence>
<proteinExistence type="inferred from homology"/>
<dbReference type="SUPFAM" id="SSF55811">
    <property type="entry name" value="Nudix"/>
    <property type="match status" value="1"/>
</dbReference>
<evidence type="ECO:0000313" key="13">
    <source>
        <dbReference type="Proteomes" id="UP000053477"/>
    </source>
</evidence>
<evidence type="ECO:0000256" key="5">
    <source>
        <dbReference type="ARBA" id="ARBA00022723"/>
    </source>
</evidence>
<comment type="catalytic activity">
    <reaction evidence="9">
        <text>a 5'-end NAD(+)-phospho-ribonucleoside in mRNA + H2O = a 5'-end phospho-adenosine-phospho-ribonucleoside in mRNA + beta-nicotinamide D-ribonucleotide + 2 H(+)</text>
        <dbReference type="Rhea" id="RHEA:60876"/>
        <dbReference type="Rhea" id="RHEA-COMP:15698"/>
        <dbReference type="Rhea" id="RHEA-COMP:15719"/>
        <dbReference type="ChEBI" id="CHEBI:14649"/>
        <dbReference type="ChEBI" id="CHEBI:15377"/>
        <dbReference type="ChEBI" id="CHEBI:15378"/>
        <dbReference type="ChEBI" id="CHEBI:144029"/>
        <dbReference type="ChEBI" id="CHEBI:144051"/>
    </reaction>
    <physiologicalReaction direction="left-to-right" evidence="9">
        <dbReference type="Rhea" id="RHEA:60877"/>
    </physiologicalReaction>
</comment>
<dbReference type="FunCoup" id="A0A0H2RU17">
    <property type="interactions" value="92"/>
</dbReference>
<dbReference type="GO" id="GO:0035529">
    <property type="term" value="F:NADH pyrophosphatase activity"/>
    <property type="evidence" value="ECO:0007669"/>
    <property type="project" value="TreeGrafter"/>
</dbReference>
<evidence type="ECO:0000256" key="7">
    <source>
        <dbReference type="ARBA" id="ARBA00022842"/>
    </source>
</evidence>
<dbReference type="PANTHER" id="PTHR42904">
    <property type="entry name" value="NUDIX HYDROLASE, NUDC SUBFAMILY"/>
    <property type="match status" value="1"/>
</dbReference>
<dbReference type="PANTHER" id="PTHR42904:SF6">
    <property type="entry name" value="NAD-CAPPED RNA HYDROLASE NUDT12"/>
    <property type="match status" value="1"/>
</dbReference>
<dbReference type="CDD" id="cd03429">
    <property type="entry name" value="NUDIX_NADH_pyrophosphatase_Nudt13"/>
    <property type="match status" value="1"/>
</dbReference>
<dbReference type="Pfam" id="PF09296">
    <property type="entry name" value="NUDIX-like"/>
    <property type="match status" value="1"/>
</dbReference>
<comment type="similarity">
    <text evidence="3">Belongs to the Nudix hydrolase family. NudC subfamily.</text>
</comment>
<evidence type="ECO:0000256" key="3">
    <source>
        <dbReference type="ARBA" id="ARBA00009595"/>
    </source>
</evidence>
<dbReference type="NCBIfam" id="NF001299">
    <property type="entry name" value="PRK00241.1"/>
    <property type="match status" value="1"/>
</dbReference>
<protein>
    <recommendedName>
        <fullName evidence="4">NAD(+) diphosphatase</fullName>
        <ecNumber evidence="4">3.6.1.22</ecNumber>
    </recommendedName>
</protein>
<dbReference type="InterPro" id="IPR000086">
    <property type="entry name" value="NUDIX_hydrolase_dom"/>
</dbReference>
<dbReference type="Gene3D" id="3.90.79.10">
    <property type="entry name" value="Nucleoside Triphosphate Pyrophosphohydrolase"/>
    <property type="match status" value="1"/>
</dbReference>
<dbReference type="Pfam" id="PF00293">
    <property type="entry name" value="NUDIX"/>
    <property type="match status" value="1"/>
</dbReference>
<evidence type="ECO:0000256" key="2">
    <source>
        <dbReference type="ARBA" id="ARBA00001947"/>
    </source>
</evidence>
<gene>
    <name evidence="12" type="ORF">SCHPADRAFT_902380</name>
</gene>
<dbReference type="PROSITE" id="PS00893">
    <property type="entry name" value="NUDIX_BOX"/>
    <property type="match status" value="1"/>
</dbReference>
<keyword evidence="8" id="KW-0520">NAD</keyword>
<dbReference type="GO" id="GO:0046872">
    <property type="term" value="F:metal ion binding"/>
    <property type="evidence" value="ECO:0007669"/>
    <property type="project" value="UniProtKB-KW"/>
</dbReference>
<evidence type="ECO:0000256" key="6">
    <source>
        <dbReference type="ARBA" id="ARBA00022801"/>
    </source>
</evidence>
<reference evidence="12 13" key="1">
    <citation type="submission" date="2015-04" db="EMBL/GenBank/DDBJ databases">
        <title>Complete genome sequence of Schizopora paradoxa KUC8140, a cosmopolitan wood degrader in East Asia.</title>
        <authorList>
            <consortium name="DOE Joint Genome Institute"/>
            <person name="Min B."/>
            <person name="Park H."/>
            <person name="Jang Y."/>
            <person name="Kim J.-J."/>
            <person name="Kim K.H."/>
            <person name="Pangilinan J."/>
            <person name="Lipzen A."/>
            <person name="Riley R."/>
            <person name="Grigoriev I.V."/>
            <person name="Spatafora J.W."/>
            <person name="Choi I.-G."/>
        </authorList>
    </citation>
    <scope>NUCLEOTIDE SEQUENCE [LARGE SCALE GENOMIC DNA]</scope>
    <source>
        <strain evidence="12 13">KUC8140</strain>
    </source>
</reference>
<dbReference type="GO" id="GO:0019677">
    <property type="term" value="P:NAD+ catabolic process"/>
    <property type="evidence" value="ECO:0007669"/>
    <property type="project" value="TreeGrafter"/>
</dbReference>
<dbReference type="InterPro" id="IPR020084">
    <property type="entry name" value="NUDIX_hydrolase_CS"/>
</dbReference>
<organism evidence="12 13">
    <name type="scientific">Schizopora paradoxa</name>
    <dbReference type="NCBI Taxonomy" id="27342"/>
    <lineage>
        <taxon>Eukaryota</taxon>
        <taxon>Fungi</taxon>
        <taxon>Dikarya</taxon>
        <taxon>Basidiomycota</taxon>
        <taxon>Agaricomycotina</taxon>
        <taxon>Agaricomycetes</taxon>
        <taxon>Hymenochaetales</taxon>
        <taxon>Schizoporaceae</taxon>
        <taxon>Schizopora</taxon>
    </lineage>
</organism>
<keyword evidence="6" id="KW-0378">Hydrolase</keyword>
<dbReference type="InterPro" id="IPR015375">
    <property type="entry name" value="NADH_PPase-like_N"/>
</dbReference>
<evidence type="ECO:0000256" key="8">
    <source>
        <dbReference type="ARBA" id="ARBA00023027"/>
    </source>
</evidence>
<keyword evidence="5" id="KW-0479">Metal-binding</keyword>
<name>A0A0H2RU17_9AGAM</name>
<evidence type="ECO:0000256" key="9">
    <source>
        <dbReference type="ARBA" id="ARBA00023679"/>
    </source>
</evidence>
<dbReference type="InParanoid" id="A0A0H2RU17"/>
<dbReference type="InterPro" id="IPR015797">
    <property type="entry name" value="NUDIX_hydrolase-like_dom_sf"/>
</dbReference>
<comment type="cofactor">
    <cofactor evidence="1">
        <name>Mg(2+)</name>
        <dbReference type="ChEBI" id="CHEBI:18420"/>
    </cofactor>
</comment>
<dbReference type="Proteomes" id="UP000053477">
    <property type="component" value="Unassembled WGS sequence"/>
</dbReference>
<dbReference type="AlphaFoldDB" id="A0A0H2RU17"/>
<dbReference type="PROSITE" id="PS51462">
    <property type="entry name" value="NUDIX"/>
    <property type="match status" value="1"/>
</dbReference>
<evidence type="ECO:0000313" key="12">
    <source>
        <dbReference type="EMBL" id="KLO15364.1"/>
    </source>
</evidence>
<dbReference type="GO" id="GO:0006742">
    <property type="term" value="P:NADP+ catabolic process"/>
    <property type="evidence" value="ECO:0007669"/>
    <property type="project" value="TreeGrafter"/>
</dbReference>
<keyword evidence="13" id="KW-1185">Reference proteome</keyword>
<dbReference type="InterPro" id="IPR050241">
    <property type="entry name" value="NAD-cap_RNA_hydrolase_NudC"/>
</dbReference>
<dbReference type="Gene3D" id="3.90.79.20">
    <property type="match status" value="1"/>
</dbReference>
<evidence type="ECO:0000256" key="10">
    <source>
        <dbReference type="SAM" id="MobiDB-lite"/>
    </source>
</evidence>
<feature type="domain" description="Nudix hydrolase" evidence="11">
    <location>
        <begin position="258"/>
        <end position="386"/>
    </location>
</feature>
<dbReference type="InterPro" id="IPR049734">
    <property type="entry name" value="NudC-like_C"/>
</dbReference>
<evidence type="ECO:0000259" key="11">
    <source>
        <dbReference type="PROSITE" id="PS51462"/>
    </source>
</evidence>
<dbReference type="GO" id="GO:0005777">
    <property type="term" value="C:peroxisome"/>
    <property type="evidence" value="ECO:0007669"/>
    <property type="project" value="TreeGrafter"/>
</dbReference>
<feature type="compositionally biased region" description="Polar residues" evidence="10">
    <location>
        <begin position="396"/>
        <end position="405"/>
    </location>
</feature>
<dbReference type="EC" id="3.6.1.22" evidence="4"/>
<dbReference type="GO" id="GO:0005829">
    <property type="term" value="C:cytosol"/>
    <property type="evidence" value="ECO:0007669"/>
    <property type="project" value="TreeGrafter"/>
</dbReference>
<dbReference type="EMBL" id="KQ085930">
    <property type="protein sequence ID" value="KLO15364.1"/>
    <property type="molecule type" value="Genomic_DNA"/>
</dbReference>
<keyword evidence="7" id="KW-0460">Magnesium</keyword>
<dbReference type="OrthoDB" id="10249612at2759"/>
<evidence type="ECO:0000256" key="4">
    <source>
        <dbReference type="ARBA" id="ARBA00012381"/>
    </source>
</evidence>
<comment type="cofactor">
    <cofactor evidence="2">
        <name>Zn(2+)</name>
        <dbReference type="ChEBI" id="CHEBI:29105"/>
    </cofactor>
</comment>
<feature type="region of interest" description="Disordered" evidence="10">
    <location>
        <begin position="389"/>
        <end position="429"/>
    </location>
</feature>
<accession>A0A0H2RU17</accession>
<sequence>MVEETHVNFLGGSPLNRLSWLRSSTPFLNAVLASKETKWILFQNGQPLVSARGSVKTRSLAKLSTPEIKRFLGPEPVFGQGKEPGDAVEEGVFSPALEASRLHGPAVVFLGLHEPEGVEVKSALPSSDFSAKTDPKLAAANIQGTPYFALDVSDTDEETIKSITSVTASTGPDDLTYEFAEPRSASGTFSMFEAAVFAEARSMIDWNSRNKFCPGCGSPTYSVWAGWKLSCSTLLPWADNTGRKPCPSTKGVHNFSHPRTDPVVIMAVIDESGDKILLGRNRRFPGGFYSTLAGFMEPGESFEDAVKREIWEEAGVRVWGVKYHSGQPWPYPANLMVGFYAFADSTQPVRVDLDNELVDAKWCTREEIKAILAHPDGARITRQEYKKFDEDEVKTDGQSSSSSANARKVENAPVSSQSQVQPPPFKVPPTTAIAGVLIRDWAEGRYGGDSAALTGVGQSRSSNL</sequence>